<dbReference type="Proteomes" id="UP001259982">
    <property type="component" value="Unassembled WGS sequence"/>
</dbReference>
<keyword evidence="2" id="KW-1185">Reference proteome</keyword>
<proteinExistence type="predicted"/>
<dbReference type="RefSeq" id="WP_311652041.1">
    <property type="nucleotide sequence ID" value="NZ_JAVRHY010000021.1"/>
</dbReference>
<evidence type="ECO:0000313" key="2">
    <source>
        <dbReference type="Proteomes" id="UP001259982"/>
    </source>
</evidence>
<organism evidence="1 2">
    <name type="scientific">Spectribacter acetivorans</name>
    <dbReference type="NCBI Taxonomy" id="3075603"/>
    <lineage>
        <taxon>Bacteria</taxon>
        <taxon>Pseudomonadati</taxon>
        <taxon>Pseudomonadota</taxon>
        <taxon>Gammaproteobacteria</taxon>
        <taxon>Salinisphaerales</taxon>
        <taxon>Salinisphaeraceae</taxon>
        <taxon>Spectribacter</taxon>
    </lineage>
</organism>
<name>A0ABU3BBF5_9GAMM</name>
<comment type="caution">
    <text evidence="1">The sequence shown here is derived from an EMBL/GenBank/DDBJ whole genome shotgun (WGS) entry which is preliminary data.</text>
</comment>
<dbReference type="NCBIfam" id="NF041023">
    <property type="entry name" value="PP0621_fam"/>
    <property type="match status" value="1"/>
</dbReference>
<accession>A0ABU3BBF5</accession>
<protein>
    <submittedName>
        <fullName evidence="1">PP0621 family protein</fullName>
    </submittedName>
</protein>
<gene>
    <name evidence="1" type="ORF">RM531_15050</name>
</gene>
<evidence type="ECO:0000313" key="1">
    <source>
        <dbReference type="EMBL" id="MDT0619789.1"/>
    </source>
</evidence>
<dbReference type="InterPro" id="IPR049708">
    <property type="entry name" value="PP0621-like"/>
</dbReference>
<dbReference type="EMBL" id="JAVRHY010000021">
    <property type="protein sequence ID" value="MDT0619789.1"/>
    <property type="molecule type" value="Genomic_DNA"/>
</dbReference>
<reference evidence="1 2" key="1">
    <citation type="submission" date="2023-09" db="EMBL/GenBank/DDBJ databases">
        <authorList>
            <person name="Rey-Velasco X."/>
        </authorList>
    </citation>
    <scope>NUCLEOTIDE SEQUENCE [LARGE SCALE GENOMIC DNA]</scope>
    <source>
        <strain evidence="1 2">P385</strain>
    </source>
</reference>
<sequence length="75" mass="8461">MLFRLVILVALVLVGWYLFRKLTAPTQTPPDNSRSRGEYRPMVACERCGVHVPADQALTRGGASYCCRDHLPDDR</sequence>